<gene>
    <name evidence="1" type="ORF">A4V02_06330</name>
</gene>
<dbReference type="OrthoDB" id="1097473at2"/>
<sequence>MPKAYLSGLMIMHKPSEGHVDASVINEFGISLMDISYDEKKDKVKIHSITDKMNKWYIKRSLSGDFKNIFKAMHQGSQEYLNTKRKIKYSFQPANETE</sequence>
<dbReference type="KEGG" id="pary:A4V02_06330"/>
<name>A0A1B1S997_9BACT</name>
<evidence type="ECO:0000313" key="2">
    <source>
        <dbReference type="Proteomes" id="UP000186351"/>
    </source>
</evidence>
<dbReference type="GeneID" id="65536468"/>
<dbReference type="EMBL" id="CP015402">
    <property type="protein sequence ID" value="ANU63375.1"/>
    <property type="molecule type" value="Genomic_DNA"/>
</dbReference>
<proteinExistence type="predicted"/>
<organism evidence="1 2">
    <name type="scientific">Muribaculum intestinale</name>
    <dbReference type="NCBI Taxonomy" id="1796646"/>
    <lineage>
        <taxon>Bacteria</taxon>
        <taxon>Pseudomonadati</taxon>
        <taxon>Bacteroidota</taxon>
        <taxon>Bacteroidia</taxon>
        <taxon>Bacteroidales</taxon>
        <taxon>Muribaculaceae</taxon>
        <taxon>Muribaculum</taxon>
    </lineage>
</organism>
<dbReference type="Proteomes" id="UP000186351">
    <property type="component" value="Chromosome"/>
</dbReference>
<accession>A0A1B1S997</accession>
<reference evidence="2" key="1">
    <citation type="submission" date="2016-04" db="EMBL/GenBank/DDBJ databases">
        <title>Complete Genome Sequences of Twelve Strains of a Stable Defined Moderately Diverse Mouse Microbiota 2 (sDMDMm2).</title>
        <authorList>
            <person name="Uchimura Y."/>
            <person name="Wyss M."/>
            <person name="Brugiroux S."/>
            <person name="Limenitakis J.P."/>
            <person name="Stecher B."/>
            <person name="McCoy K.D."/>
            <person name="Macpherson A.J."/>
        </authorList>
    </citation>
    <scope>NUCLEOTIDE SEQUENCE [LARGE SCALE GENOMIC DNA]</scope>
    <source>
        <strain evidence="2">YL27</strain>
    </source>
</reference>
<dbReference type="STRING" id="1796646.A4V02_06330"/>
<dbReference type="RefSeq" id="WP_084274016.1">
    <property type="nucleotide sequence ID" value="NZ_CP015402.2"/>
</dbReference>
<keyword evidence="2" id="KW-1185">Reference proteome</keyword>
<dbReference type="AlphaFoldDB" id="A0A1B1S997"/>
<evidence type="ECO:0000313" key="1">
    <source>
        <dbReference type="EMBL" id="ANU63375.1"/>
    </source>
</evidence>
<protein>
    <submittedName>
        <fullName evidence="1">Uncharacterized protein</fullName>
    </submittedName>
</protein>